<dbReference type="SUPFAM" id="SSF56935">
    <property type="entry name" value="Porins"/>
    <property type="match status" value="1"/>
</dbReference>
<dbReference type="InterPro" id="IPR039426">
    <property type="entry name" value="TonB-dep_rcpt-like"/>
</dbReference>
<keyword evidence="4" id="KW-0812">Transmembrane</keyword>
<keyword evidence="8 14" id="KW-0675">Receptor</keyword>
<evidence type="ECO:0000259" key="13">
    <source>
        <dbReference type="Pfam" id="PF07715"/>
    </source>
</evidence>
<dbReference type="InterPro" id="IPR012910">
    <property type="entry name" value="Plug_dom"/>
</dbReference>
<dbReference type="SUPFAM" id="SSF49464">
    <property type="entry name" value="Carboxypeptidase regulatory domain-like"/>
    <property type="match status" value="1"/>
</dbReference>
<evidence type="ECO:0000256" key="8">
    <source>
        <dbReference type="ARBA" id="ARBA00023170"/>
    </source>
</evidence>
<dbReference type="AlphaFoldDB" id="A0A9D2CC66"/>
<evidence type="ECO:0000256" key="3">
    <source>
        <dbReference type="ARBA" id="ARBA00022452"/>
    </source>
</evidence>
<protein>
    <submittedName>
        <fullName evidence="14">TonB-dependent receptor</fullName>
    </submittedName>
</protein>
<feature type="domain" description="TonB-dependent receptor-like beta-barrel" evidence="12">
    <location>
        <begin position="321"/>
        <end position="813"/>
    </location>
</feature>
<dbReference type="Pfam" id="PF13715">
    <property type="entry name" value="CarbopepD_reg_2"/>
    <property type="match status" value="1"/>
</dbReference>
<dbReference type="InterPro" id="IPR008969">
    <property type="entry name" value="CarboxyPept-like_regulatory"/>
</dbReference>
<comment type="similarity">
    <text evidence="10">Belongs to the TonB-dependent receptor family.</text>
</comment>
<dbReference type="EMBL" id="DXDA01000036">
    <property type="protein sequence ID" value="HIY68658.1"/>
    <property type="molecule type" value="Genomic_DNA"/>
</dbReference>
<keyword evidence="5 11" id="KW-0732">Signal</keyword>
<evidence type="ECO:0000256" key="9">
    <source>
        <dbReference type="ARBA" id="ARBA00023237"/>
    </source>
</evidence>
<dbReference type="PANTHER" id="PTHR30069:SF29">
    <property type="entry name" value="HEMOGLOBIN AND HEMOGLOBIN-HAPTOGLOBIN-BINDING PROTEIN 1-RELATED"/>
    <property type="match status" value="1"/>
</dbReference>
<accession>A0A9D2CC66</accession>
<evidence type="ECO:0000313" key="14">
    <source>
        <dbReference type="EMBL" id="HIY68658.1"/>
    </source>
</evidence>
<reference evidence="14" key="2">
    <citation type="submission" date="2021-04" db="EMBL/GenBank/DDBJ databases">
        <authorList>
            <person name="Gilroy R."/>
        </authorList>
    </citation>
    <scope>NUCLEOTIDE SEQUENCE</scope>
    <source>
        <strain evidence="14">5134</strain>
    </source>
</reference>
<organism evidence="14 15">
    <name type="scientific">Candidatus Alistipes intestinigallinarum</name>
    <dbReference type="NCBI Taxonomy" id="2838440"/>
    <lineage>
        <taxon>Bacteria</taxon>
        <taxon>Pseudomonadati</taxon>
        <taxon>Bacteroidota</taxon>
        <taxon>Bacteroidia</taxon>
        <taxon>Bacteroidales</taxon>
        <taxon>Rikenellaceae</taxon>
        <taxon>Alistipes</taxon>
    </lineage>
</organism>
<evidence type="ECO:0000256" key="10">
    <source>
        <dbReference type="RuleBase" id="RU003357"/>
    </source>
</evidence>
<dbReference type="GO" id="GO:0009279">
    <property type="term" value="C:cell outer membrane"/>
    <property type="evidence" value="ECO:0007669"/>
    <property type="project" value="UniProtKB-SubCell"/>
</dbReference>
<evidence type="ECO:0000256" key="1">
    <source>
        <dbReference type="ARBA" id="ARBA00004571"/>
    </source>
</evidence>
<evidence type="ECO:0000256" key="7">
    <source>
        <dbReference type="ARBA" id="ARBA00023136"/>
    </source>
</evidence>
<evidence type="ECO:0000256" key="5">
    <source>
        <dbReference type="ARBA" id="ARBA00022729"/>
    </source>
</evidence>
<dbReference type="InterPro" id="IPR036942">
    <property type="entry name" value="Beta-barrel_TonB_sf"/>
</dbReference>
<dbReference type="GO" id="GO:0015344">
    <property type="term" value="F:siderophore uptake transmembrane transporter activity"/>
    <property type="evidence" value="ECO:0007669"/>
    <property type="project" value="TreeGrafter"/>
</dbReference>
<dbReference type="Pfam" id="PF07715">
    <property type="entry name" value="Plug"/>
    <property type="match status" value="1"/>
</dbReference>
<evidence type="ECO:0000256" key="11">
    <source>
        <dbReference type="SAM" id="SignalP"/>
    </source>
</evidence>
<dbReference type="GO" id="GO:0044718">
    <property type="term" value="P:siderophore transmembrane transport"/>
    <property type="evidence" value="ECO:0007669"/>
    <property type="project" value="TreeGrafter"/>
</dbReference>
<reference evidence="14" key="1">
    <citation type="journal article" date="2021" name="PeerJ">
        <title>Extensive microbial diversity within the chicken gut microbiome revealed by metagenomics and culture.</title>
        <authorList>
            <person name="Gilroy R."/>
            <person name="Ravi A."/>
            <person name="Getino M."/>
            <person name="Pursley I."/>
            <person name="Horton D.L."/>
            <person name="Alikhan N.F."/>
            <person name="Baker D."/>
            <person name="Gharbi K."/>
            <person name="Hall N."/>
            <person name="Watson M."/>
            <person name="Adriaenssens E.M."/>
            <person name="Foster-Nyarko E."/>
            <person name="Jarju S."/>
            <person name="Secka A."/>
            <person name="Antonio M."/>
            <person name="Oren A."/>
            <person name="Chaudhuri R.R."/>
            <person name="La Ragione R."/>
            <person name="Hildebrand F."/>
            <person name="Pallen M.J."/>
        </authorList>
    </citation>
    <scope>NUCLEOTIDE SEQUENCE</scope>
    <source>
        <strain evidence="14">5134</strain>
    </source>
</reference>
<feature type="signal peptide" evidence="11">
    <location>
        <begin position="1"/>
        <end position="34"/>
    </location>
</feature>
<dbReference type="InterPro" id="IPR037066">
    <property type="entry name" value="Plug_dom_sf"/>
</dbReference>
<keyword evidence="3" id="KW-1134">Transmembrane beta strand</keyword>
<keyword evidence="6 10" id="KW-0798">TonB box</keyword>
<dbReference type="InterPro" id="IPR000531">
    <property type="entry name" value="Beta-barrel_TonB"/>
</dbReference>
<evidence type="ECO:0000256" key="4">
    <source>
        <dbReference type="ARBA" id="ARBA00022692"/>
    </source>
</evidence>
<dbReference type="Gene3D" id="2.170.130.10">
    <property type="entry name" value="TonB-dependent receptor, plug domain"/>
    <property type="match status" value="1"/>
</dbReference>
<evidence type="ECO:0000256" key="6">
    <source>
        <dbReference type="ARBA" id="ARBA00023077"/>
    </source>
</evidence>
<dbReference type="Pfam" id="PF00593">
    <property type="entry name" value="TonB_dep_Rec_b-barrel"/>
    <property type="match status" value="1"/>
</dbReference>
<evidence type="ECO:0000256" key="2">
    <source>
        <dbReference type="ARBA" id="ARBA00022448"/>
    </source>
</evidence>
<dbReference type="PANTHER" id="PTHR30069">
    <property type="entry name" value="TONB-DEPENDENT OUTER MEMBRANE RECEPTOR"/>
    <property type="match status" value="1"/>
</dbReference>
<sequence length="1009" mass="113184">MPTSNSYSIYRRSLRAVAAAALLLPALRHLPARGAEAQPSREYRIEGRVTNARTGEAVCGAALVAGDSRQWAVSNAEGRYLMARIAESEIELQVSCLGYVAQVIRVQLRRDTLNRCDIPLREANLSINEVVVTAQKRPETANSSYVIDRNTLEHAQMININHITTLLPGGKSVGDQNLASSTDRIALHAGNGSEMGNASFGTAIELDGVRLESNASLAETKGADLRNIGVSNIESVEVITGIPSVEYGDLSNGIVKMHTRKGKSPFIVEMTLEPKTRQIALSKGFLLGKSGERQAGILNLNAERARSVTDLASPYTSYDRNNLNITYSNTFYDRRRQPVRLSISAAGNLGGYNSKADPDEFQETYTRTRDYAFRGSARMEWLLDRSWITNLRLQGSVSYSDKRSETNENKSSASTQPYIHTTEAGYYIAEKYDDNPDAGIILSPTGYWYLRSFTDSKPLSWSFKARADWARRVGPGHNRVMIGAELTGSGNLGRGLYYEEMRYAPTWREYRYDELPFMNNAALFAEEHLSMPVGRRATFELTAGLRSDMTWIRRSEYGTIANLSPRINARYLCWEERKAAVSRLSLYAGWGKSVKQPSFMVLYPAPSYSDRLAFAPGTTADGTAFYAYYTQPTTPVYNPDLKWQYTLQYEIGAEATILGSRIAVSLFRNRTLHPYVSRTRYVPFTYKLTTQADLEAGCTIPSQDRIYTIDRQTGVVTVSDRTGAFADQVIGYRERNTFVAQTMYTNGSPVERYGIDFSVDFARIQPLRTQIRIDGNYYRYKGLDLTESASTLSSSSSTADGNPYQYVGYYTGAAAVSNGSLEKQVNLNMTLVTHIPKIRMIFSLRLESSLLDYSQNLSEYADGSPRGYLLDAASDYFGSAENLYGKGRYVAVYPEYYTSWEAPDVKIPFAERFAWARDNDPALYQELARLVVKSNTSYYFDENRVSASFAINFNLTKEIGRFASVTFYARNFFYHMGKVRSSWTGLETSLFGSSYIPRFYYGLALRLKL</sequence>
<feature type="chain" id="PRO_5038789030" evidence="11">
    <location>
        <begin position="35"/>
        <end position="1009"/>
    </location>
</feature>
<comment type="subcellular location">
    <subcellularLocation>
        <location evidence="1">Cell outer membrane</location>
        <topology evidence="1">Multi-pass membrane protein</topology>
    </subcellularLocation>
</comment>
<dbReference type="Gene3D" id="2.60.40.1120">
    <property type="entry name" value="Carboxypeptidase-like, regulatory domain"/>
    <property type="match status" value="1"/>
</dbReference>
<proteinExistence type="inferred from homology"/>
<gene>
    <name evidence="14" type="ORF">H9828_04500</name>
</gene>
<comment type="caution">
    <text evidence="14">The sequence shown here is derived from an EMBL/GenBank/DDBJ whole genome shotgun (WGS) entry which is preliminary data.</text>
</comment>
<dbReference type="Proteomes" id="UP000886844">
    <property type="component" value="Unassembled WGS sequence"/>
</dbReference>
<feature type="domain" description="TonB-dependent receptor plug" evidence="13">
    <location>
        <begin position="139"/>
        <end position="250"/>
    </location>
</feature>
<evidence type="ECO:0000313" key="15">
    <source>
        <dbReference type="Proteomes" id="UP000886844"/>
    </source>
</evidence>
<keyword evidence="7 10" id="KW-0472">Membrane</keyword>
<keyword evidence="9" id="KW-0998">Cell outer membrane</keyword>
<evidence type="ECO:0000259" key="12">
    <source>
        <dbReference type="Pfam" id="PF00593"/>
    </source>
</evidence>
<dbReference type="Gene3D" id="2.40.170.20">
    <property type="entry name" value="TonB-dependent receptor, beta-barrel domain"/>
    <property type="match status" value="1"/>
</dbReference>
<name>A0A9D2CC66_9BACT</name>
<keyword evidence="2" id="KW-0813">Transport</keyword>